<keyword evidence="11" id="KW-1185">Reference proteome</keyword>
<evidence type="ECO:0000256" key="3">
    <source>
        <dbReference type="ARBA" id="ARBA00022714"/>
    </source>
</evidence>
<evidence type="ECO:0000256" key="4">
    <source>
        <dbReference type="ARBA" id="ARBA00022723"/>
    </source>
</evidence>
<dbReference type="PROSITE" id="PS00197">
    <property type="entry name" value="2FE2S_FER_1"/>
    <property type="match status" value="1"/>
</dbReference>
<evidence type="ECO:0000256" key="1">
    <source>
        <dbReference type="ARBA" id="ARBA00007874"/>
    </source>
</evidence>
<dbReference type="InterPro" id="IPR006058">
    <property type="entry name" value="2Fe2S_fd_BS"/>
</dbReference>
<dbReference type="InterPro" id="IPR036010">
    <property type="entry name" value="2Fe-2S_ferredoxin-like_sf"/>
</dbReference>
<protein>
    <submittedName>
        <fullName evidence="10">2Fe-2S iron-sulfur cluster binding domain-containing protein</fullName>
    </submittedName>
</protein>
<proteinExistence type="inferred from homology"/>
<evidence type="ECO:0000256" key="8">
    <source>
        <dbReference type="ARBA" id="ARBA00034078"/>
    </source>
</evidence>
<evidence type="ECO:0000313" key="11">
    <source>
        <dbReference type="Proteomes" id="UP000640725"/>
    </source>
</evidence>
<dbReference type="CDD" id="cd00207">
    <property type="entry name" value="fer2"/>
    <property type="match status" value="1"/>
</dbReference>
<dbReference type="PROSITE" id="PS51085">
    <property type="entry name" value="2FE2S_FER_2"/>
    <property type="match status" value="1"/>
</dbReference>
<evidence type="ECO:0000256" key="6">
    <source>
        <dbReference type="ARBA" id="ARBA00023004"/>
    </source>
</evidence>
<dbReference type="Gene3D" id="3.10.20.30">
    <property type="match status" value="1"/>
</dbReference>
<dbReference type="PANTHER" id="PTHR43112">
    <property type="entry name" value="FERREDOXIN"/>
    <property type="match status" value="1"/>
</dbReference>
<comment type="cofactor">
    <cofactor evidence="8">
        <name>[2Fe-2S] cluster</name>
        <dbReference type="ChEBI" id="CHEBI:190135"/>
    </cofactor>
</comment>
<dbReference type="EMBL" id="JADEWU010000065">
    <property type="protein sequence ID" value="MBE9145669.1"/>
    <property type="molecule type" value="Genomic_DNA"/>
</dbReference>
<evidence type="ECO:0000259" key="9">
    <source>
        <dbReference type="PROSITE" id="PS51085"/>
    </source>
</evidence>
<keyword evidence="6" id="KW-0408">Iron</keyword>
<gene>
    <name evidence="10" type="ORF">IQ236_20980</name>
</gene>
<keyword evidence="5" id="KW-0249">Electron transport</keyword>
<keyword evidence="3" id="KW-0001">2Fe-2S</keyword>
<keyword evidence="4" id="KW-0479">Metal-binding</keyword>
<evidence type="ECO:0000313" key="10">
    <source>
        <dbReference type="EMBL" id="MBE9145669.1"/>
    </source>
</evidence>
<evidence type="ECO:0000256" key="7">
    <source>
        <dbReference type="ARBA" id="ARBA00023014"/>
    </source>
</evidence>
<dbReference type="InterPro" id="IPR012675">
    <property type="entry name" value="Beta-grasp_dom_sf"/>
</dbReference>
<sequence length="162" mass="17757">MSVDKFVEGFAGELAKEAGKAAAKALIDYWQQSKTRNYAVTQSIEQNLKQGDYEIKNLISRHSGRYKVTLITPEDTYIIKVDDDEYILDAAEKSGLSKLDLPYSCRAGACSSCAGKLIAGSVSQLDNSFLDDDQIEAGYVLTCIACPTSDCTIITHQEDELI</sequence>
<organism evidence="10 11">
    <name type="scientific">Planktothrix mougeotii LEGE 06226</name>
    <dbReference type="NCBI Taxonomy" id="1828728"/>
    <lineage>
        <taxon>Bacteria</taxon>
        <taxon>Bacillati</taxon>
        <taxon>Cyanobacteriota</taxon>
        <taxon>Cyanophyceae</taxon>
        <taxon>Oscillatoriophycideae</taxon>
        <taxon>Oscillatoriales</taxon>
        <taxon>Microcoleaceae</taxon>
        <taxon>Planktothrix</taxon>
    </lineage>
</organism>
<name>A0ABR9UHS9_9CYAN</name>
<accession>A0ABR9UHS9</accession>
<reference evidence="10 11" key="1">
    <citation type="submission" date="2020-10" db="EMBL/GenBank/DDBJ databases">
        <authorList>
            <person name="Castelo-Branco R."/>
            <person name="Eusebio N."/>
            <person name="Adriana R."/>
            <person name="Vieira A."/>
            <person name="Brugerolle De Fraissinette N."/>
            <person name="Rezende De Castro R."/>
            <person name="Schneider M.P."/>
            <person name="Vasconcelos V."/>
            <person name="Leao P.N."/>
        </authorList>
    </citation>
    <scope>NUCLEOTIDE SEQUENCE [LARGE SCALE GENOMIC DNA]</scope>
    <source>
        <strain evidence="10 11">LEGE 06226</strain>
    </source>
</reference>
<feature type="domain" description="2Fe-2S ferredoxin-type" evidence="9">
    <location>
        <begin position="66"/>
        <end position="159"/>
    </location>
</feature>
<dbReference type="SUPFAM" id="SSF54292">
    <property type="entry name" value="2Fe-2S ferredoxin-like"/>
    <property type="match status" value="1"/>
</dbReference>
<keyword evidence="2" id="KW-0813">Transport</keyword>
<dbReference type="Proteomes" id="UP000640725">
    <property type="component" value="Unassembled WGS sequence"/>
</dbReference>
<comment type="caution">
    <text evidence="10">The sequence shown here is derived from an EMBL/GenBank/DDBJ whole genome shotgun (WGS) entry which is preliminary data.</text>
</comment>
<dbReference type="InterPro" id="IPR010241">
    <property type="entry name" value="Fd_pln"/>
</dbReference>
<evidence type="ECO:0000256" key="2">
    <source>
        <dbReference type="ARBA" id="ARBA00022448"/>
    </source>
</evidence>
<dbReference type="InterPro" id="IPR001041">
    <property type="entry name" value="2Fe-2S_ferredoxin-type"/>
</dbReference>
<dbReference type="NCBIfam" id="TIGR02008">
    <property type="entry name" value="fdx_plant"/>
    <property type="match status" value="1"/>
</dbReference>
<dbReference type="Pfam" id="PF00111">
    <property type="entry name" value="Fer2"/>
    <property type="match status" value="1"/>
</dbReference>
<evidence type="ECO:0000256" key="5">
    <source>
        <dbReference type="ARBA" id="ARBA00022982"/>
    </source>
</evidence>
<keyword evidence="7" id="KW-0411">Iron-sulfur</keyword>
<comment type="similarity">
    <text evidence="1">Belongs to the 2Fe2S plant-type ferredoxin family.</text>
</comment>
<dbReference type="PANTHER" id="PTHR43112:SF3">
    <property type="entry name" value="FERREDOXIN-2, CHLOROPLASTIC"/>
    <property type="match status" value="1"/>
</dbReference>